<keyword evidence="3" id="KW-0150">Chloroplast</keyword>
<evidence type="ECO:0000259" key="11">
    <source>
        <dbReference type="Pfam" id="PF03151"/>
    </source>
</evidence>
<evidence type="ECO:0000256" key="4">
    <source>
        <dbReference type="ARBA" id="ARBA00022640"/>
    </source>
</evidence>
<dbReference type="PANTHER" id="PTHR11132">
    <property type="entry name" value="SOLUTE CARRIER FAMILY 35"/>
    <property type="match status" value="1"/>
</dbReference>
<keyword evidence="13" id="KW-1185">Reference proteome</keyword>
<comment type="subcellular location">
    <subcellularLocation>
        <location evidence="1">Plastid</location>
        <location evidence="1">Chloroplast membrane</location>
        <topology evidence="1">Multi-pass membrane protein</topology>
    </subcellularLocation>
</comment>
<feature type="transmembrane region" description="Helical" evidence="10">
    <location>
        <begin position="215"/>
        <end position="241"/>
    </location>
</feature>
<evidence type="ECO:0000256" key="10">
    <source>
        <dbReference type="SAM" id="Phobius"/>
    </source>
</evidence>
<dbReference type="Proteomes" id="UP000822688">
    <property type="component" value="Chromosome 12"/>
</dbReference>
<dbReference type="EMBL" id="CM026433">
    <property type="protein sequence ID" value="KAG0554462.1"/>
    <property type="molecule type" value="Genomic_DNA"/>
</dbReference>
<feature type="transmembrane region" description="Helical" evidence="10">
    <location>
        <begin position="113"/>
        <end position="132"/>
    </location>
</feature>
<keyword evidence="5 10" id="KW-0812">Transmembrane</keyword>
<feature type="transmembrane region" description="Helical" evidence="10">
    <location>
        <begin position="139"/>
        <end position="163"/>
    </location>
</feature>
<dbReference type="InterPro" id="IPR004853">
    <property type="entry name" value="Sugar_P_trans_dom"/>
</dbReference>
<evidence type="ECO:0000256" key="9">
    <source>
        <dbReference type="SAM" id="MobiDB-lite"/>
    </source>
</evidence>
<dbReference type="GO" id="GO:0015605">
    <property type="term" value="F:organophosphate ester transmembrane transporter activity"/>
    <property type="evidence" value="ECO:0007669"/>
    <property type="project" value="UniProtKB-ARBA"/>
</dbReference>
<dbReference type="GO" id="GO:0015718">
    <property type="term" value="P:monocarboxylic acid transport"/>
    <property type="evidence" value="ECO:0007669"/>
    <property type="project" value="UniProtKB-ARBA"/>
</dbReference>
<organism evidence="12 13">
    <name type="scientific">Ceratodon purpureus</name>
    <name type="common">Fire moss</name>
    <name type="synonym">Dicranum purpureum</name>
    <dbReference type="NCBI Taxonomy" id="3225"/>
    <lineage>
        <taxon>Eukaryota</taxon>
        <taxon>Viridiplantae</taxon>
        <taxon>Streptophyta</taxon>
        <taxon>Embryophyta</taxon>
        <taxon>Bryophyta</taxon>
        <taxon>Bryophytina</taxon>
        <taxon>Bryopsida</taxon>
        <taxon>Dicranidae</taxon>
        <taxon>Pseudoditrichales</taxon>
        <taxon>Ditrichaceae</taxon>
        <taxon>Ceratodon</taxon>
    </lineage>
</organism>
<evidence type="ECO:0000256" key="7">
    <source>
        <dbReference type="ARBA" id="ARBA00022989"/>
    </source>
</evidence>
<comment type="caution">
    <text evidence="12">The sequence shown here is derived from an EMBL/GenBank/DDBJ whole genome shotgun (WGS) entry which is preliminary data.</text>
</comment>
<dbReference type="NCBIfam" id="TIGR00817">
    <property type="entry name" value="tpt"/>
    <property type="match status" value="1"/>
</dbReference>
<evidence type="ECO:0000313" key="12">
    <source>
        <dbReference type="EMBL" id="KAG0554462.1"/>
    </source>
</evidence>
<evidence type="ECO:0000256" key="6">
    <source>
        <dbReference type="ARBA" id="ARBA00022946"/>
    </source>
</evidence>
<keyword evidence="7 10" id="KW-1133">Transmembrane helix</keyword>
<evidence type="ECO:0000256" key="1">
    <source>
        <dbReference type="ARBA" id="ARBA00004508"/>
    </source>
</evidence>
<feature type="transmembrane region" description="Helical" evidence="10">
    <location>
        <begin position="253"/>
        <end position="269"/>
    </location>
</feature>
<keyword evidence="4" id="KW-0934">Plastid</keyword>
<dbReference type="SUPFAM" id="SSF103481">
    <property type="entry name" value="Multidrug resistance efflux transporter EmrE"/>
    <property type="match status" value="1"/>
</dbReference>
<sequence>MAMATAMSMSGTVRLTTARLHGSPLHPVAALAPPRLHLTSSSDIRLRSSLLPLLPSCAAKSGANPRRSGAIRASASSSGAASSDGGQADAGTGGLEAAQAGVGVPEKKLAETLQLGVLFGLWYMFNICFNIYNKQVLKVFPYPITITSLQFAVGGVIAAMTWLTGLHRKPEISAAQLQLILPLAVVHTLGNLFTNMSLGRVAVSFTHTIKAMEPFFSVLLSALFLGEVPNPLVVASLVPIVGGVALASLTEASFNWAGFLSAMASNVTFQSRNVLSKKFMVKKEGSLDNINLFSIITIMSFFLLLPVTYFAEGVKFTPQALTAAGLDVKVVATRALIAGLCFHSYQQVSYMILAKVSPVTHSVGNCVKRVIVIVTSVLFFRTPVSTVNGLGTGLALAGVFAYSRVKGKKGDKKSK</sequence>
<name>A0A8T0GB06_CERPU</name>
<keyword evidence="8 10" id="KW-0472">Membrane</keyword>
<evidence type="ECO:0000256" key="2">
    <source>
        <dbReference type="ARBA" id="ARBA00022448"/>
    </source>
</evidence>
<evidence type="ECO:0000313" key="13">
    <source>
        <dbReference type="Proteomes" id="UP000822688"/>
    </source>
</evidence>
<proteinExistence type="predicted"/>
<evidence type="ECO:0000256" key="3">
    <source>
        <dbReference type="ARBA" id="ARBA00022528"/>
    </source>
</evidence>
<feature type="transmembrane region" description="Helical" evidence="10">
    <location>
        <begin position="175"/>
        <end position="194"/>
    </location>
</feature>
<protein>
    <recommendedName>
        <fullName evidence="11">Sugar phosphate transporter domain-containing protein</fullName>
    </recommendedName>
</protein>
<keyword evidence="2" id="KW-0813">Transport</keyword>
<feature type="domain" description="Sugar phosphate transporter" evidence="11">
    <location>
        <begin position="113"/>
        <end position="403"/>
    </location>
</feature>
<keyword evidence="6" id="KW-0809">Transit peptide</keyword>
<dbReference type="Pfam" id="PF03151">
    <property type="entry name" value="TPT"/>
    <property type="match status" value="1"/>
</dbReference>
<accession>A0A8T0GB06</accession>
<feature type="region of interest" description="Disordered" evidence="9">
    <location>
        <begin position="60"/>
        <end position="90"/>
    </location>
</feature>
<dbReference type="GO" id="GO:0031969">
    <property type="term" value="C:chloroplast membrane"/>
    <property type="evidence" value="ECO:0007669"/>
    <property type="project" value="UniProtKB-SubCell"/>
</dbReference>
<evidence type="ECO:0000256" key="8">
    <source>
        <dbReference type="ARBA" id="ARBA00023136"/>
    </source>
</evidence>
<dbReference type="InterPro" id="IPR037185">
    <property type="entry name" value="EmrE-like"/>
</dbReference>
<dbReference type="GO" id="GO:0046943">
    <property type="term" value="F:carboxylic acid transmembrane transporter activity"/>
    <property type="evidence" value="ECO:0007669"/>
    <property type="project" value="UniProtKB-ARBA"/>
</dbReference>
<gene>
    <name evidence="12" type="ORF">KC19_12G093600</name>
</gene>
<feature type="transmembrane region" description="Helical" evidence="10">
    <location>
        <begin position="290"/>
        <end position="311"/>
    </location>
</feature>
<dbReference type="OrthoDB" id="6418713at2759"/>
<dbReference type="InterPro" id="IPR004696">
    <property type="entry name" value="Tpt_PEP_transl"/>
</dbReference>
<reference evidence="12" key="1">
    <citation type="submission" date="2020-06" db="EMBL/GenBank/DDBJ databases">
        <title>WGS assembly of Ceratodon purpureus strain R40.</title>
        <authorList>
            <person name="Carey S.B."/>
            <person name="Jenkins J."/>
            <person name="Shu S."/>
            <person name="Lovell J.T."/>
            <person name="Sreedasyam A."/>
            <person name="Maumus F."/>
            <person name="Tiley G.P."/>
            <person name="Fernandez-Pozo N."/>
            <person name="Barry K."/>
            <person name="Chen C."/>
            <person name="Wang M."/>
            <person name="Lipzen A."/>
            <person name="Daum C."/>
            <person name="Saski C.A."/>
            <person name="Payton A.C."/>
            <person name="Mcbreen J.C."/>
            <person name="Conrad R.E."/>
            <person name="Kollar L.M."/>
            <person name="Olsson S."/>
            <person name="Huttunen S."/>
            <person name="Landis J.B."/>
            <person name="Wickett N.J."/>
            <person name="Johnson M.G."/>
            <person name="Rensing S.A."/>
            <person name="Grimwood J."/>
            <person name="Schmutz J."/>
            <person name="Mcdaniel S.F."/>
        </authorList>
    </citation>
    <scope>NUCLEOTIDE SEQUENCE</scope>
    <source>
        <strain evidence="12">R40</strain>
    </source>
</reference>
<feature type="transmembrane region" description="Helical" evidence="10">
    <location>
        <begin position="386"/>
        <end position="405"/>
    </location>
</feature>
<dbReference type="AlphaFoldDB" id="A0A8T0GB06"/>
<feature type="compositionally biased region" description="Low complexity" evidence="9">
    <location>
        <begin position="68"/>
        <end position="90"/>
    </location>
</feature>
<evidence type="ECO:0000256" key="5">
    <source>
        <dbReference type="ARBA" id="ARBA00022692"/>
    </source>
</evidence>
<dbReference type="InterPro" id="IPR050186">
    <property type="entry name" value="TPT_transporter"/>
</dbReference>